<dbReference type="PROSITE" id="PS00676">
    <property type="entry name" value="SIGMA54_INTERACT_2"/>
    <property type="match status" value="1"/>
</dbReference>
<dbReference type="EMBL" id="AE001437">
    <property type="protein sequence ID" value="AAK78362.1"/>
    <property type="molecule type" value="Genomic_DNA"/>
</dbReference>
<dbReference type="PROSITE" id="PS50045">
    <property type="entry name" value="SIGMA54_INTERACT_4"/>
    <property type="match status" value="1"/>
</dbReference>
<dbReference type="Gene3D" id="1.10.10.10">
    <property type="entry name" value="Winged helix-like DNA-binding domain superfamily/Winged helix DNA-binding domain"/>
    <property type="match status" value="1"/>
</dbReference>
<dbReference type="PROSITE" id="PS51096">
    <property type="entry name" value="PTS_EIIA_TYPE_4"/>
    <property type="match status" value="1"/>
</dbReference>
<dbReference type="PROSITE" id="PS51372">
    <property type="entry name" value="PRD_2"/>
    <property type="match status" value="2"/>
</dbReference>
<dbReference type="InterPro" id="IPR036388">
    <property type="entry name" value="WH-like_DNA-bd_sf"/>
</dbReference>
<evidence type="ECO:0000256" key="2">
    <source>
        <dbReference type="ARBA" id="ARBA00022741"/>
    </source>
</evidence>
<dbReference type="Proteomes" id="UP000000814">
    <property type="component" value="Chromosome"/>
</dbReference>
<dbReference type="PANTHER" id="PTHR32071">
    <property type="entry name" value="TRANSCRIPTIONAL REGULATORY PROTEIN"/>
    <property type="match status" value="1"/>
</dbReference>
<dbReference type="CDD" id="cd00006">
    <property type="entry name" value="PTS_IIA_man"/>
    <property type="match status" value="1"/>
</dbReference>
<evidence type="ECO:0000256" key="1">
    <source>
        <dbReference type="ARBA" id="ARBA00022679"/>
    </source>
</evidence>
<reference evidence="9 10" key="1">
    <citation type="journal article" date="2001" name="J. Bacteriol.">
        <title>Genome sequence and comparative analysis of the solvent-producing bacterium Clostridium acetobutylicum.</title>
        <authorList>
            <person name="Nolling J."/>
            <person name="Breton G."/>
            <person name="Omelchenko M.V."/>
            <person name="Makarova K.S."/>
            <person name="Zeng Q."/>
            <person name="Gibson R."/>
            <person name="Lee H.M."/>
            <person name="Dubois J."/>
            <person name="Qiu D."/>
            <person name="Hitti J."/>
            <person name="Wolf Y.I."/>
            <person name="Tatusov R.L."/>
            <person name="Sabathe F."/>
            <person name="Doucette-Stamm L."/>
            <person name="Soucaille P."/>
            <person name="Daly M.J."/>
            <person name="Bennett G.N."/>
            <person name="Koonin E.V."/>
            <person name="Smith D.R."/>
        </authorList>
    </citation>
    <scope>NUCLEOTIDE SEQUENCE [LARGE SCALE GENOMIC DNA]</scope>
    <source>
        <strain evidence="10">ATCC 824 / DSM 792 / JCM 1419 / LMG 5710 / VKM B-1787</strain>
    </source>
</reference>
<dbReference type="Gene3D" id="1.10.1790.10">
    <property type="entry name" value="PRD domain"/>
    <property type="match status" value="2"/>
</dbReference>
<dbReference type="SUPFAM" id="SSF63520">
    <property type="entry name" value="PTS-regulatory domain, PRD"/>
    <property type="match status" value="2"/>
</dbReference>
<dbReference type="InterPro" id="IPR003593">
    <property type="entry name" value="AAA+_ATPase"/>
</dbReference>
<dbReference type="eggNOG" id="COG1802">
    <property type="taxonomic scope" value="Bacteria"/>
</dbReference>
<dbReference type="RefSeq" id="WP_010963704.1">
    <property type="nucleotide sequence ID" value="NC_003030.1"/>
</dbReference>
<dbReference type="InterPro" id="IPR033887">
    <property type="entry name" value="PTS_IIA_man"/>
</dbReference>
<dbReference type="Gene3D" id="3.40.50.300">
    <property type="entry name" value="P-loop containing nucleotide triphosphate hydrolases"/>
    <property type="match status" value="1"/>
</dbReference>
<dbReference type="SUPFAM" id="SSF53062">
    <property type="entry name" value="PTS system fructose IIA component-like"/>
    <property type="match status" value="1"/>
</dbReference>
<feature type="domain" description="PTS EIIA type-4" evidence="7">
    <location>
        <begin position="543"/>
        <end position="667"/>
    </location>
</feature>
<sequence length="896" mass="101985">MNRKEQIYNKLYEMPEGTKISAKELAEVLNMSRANVSHELNNLCKEGKIFKTNGRPVLFFISNTINTKIKKSKLDEFVKNNLSLRQAVEQLKAAILYPPNGMNCLILGNTGVGKSMFASLMHEYAVEMRVKEKGSPFITFNCADYSNNPQLLTSQLFGIKKGTYTGADSDRIGLIEKANGGILFLDEVHRLPPEGQEALFTFLDKGIFRRMGDDKSRSSNVLIISATTENPNSSLLKTFTRRIPMLITIPSLSERTLEERLYLVKTFFKDESKKLNRDISVSLNTVRAFLSYDCPNNIGQLKSDVQLVCARAYSEFLTGSIKDVRINSRLIPIYVKEGLFKEKEHRILWNKLMGDEIEYFKFSSNEAYDINEDSQNAKKSNIYEYIEQKLQALKHNGISNIDIENILEKDITKYFTKYISGISEELNKKNLITILGEDTLNFVDKIIYQIVTSLRKNINNNVYTALALHINTLITRINSNKTIINPELRKIKSLYPTEYKIALNAKKQIENYINHPIPDDEAGYIALFIVNNDEKSPSKVIDTVKIIIIAHGKSTATSMAEVANTLLEENFVIGINCPLDMKPSVVLGELKETVKSNLSTSGYILLVDMGSLTTFGEIIKKEFNIPVKVFPLVSTLHVIEAARKAMLGLSIDEIFNNILTINSYQHITQHSSELNNKPIRKKIAIVTACLTGEGGSLAIKSFLNSNLKYDKDLFEILCLNCLDKNHFKKELLSIIEQKEILFLVSSFPVDLNIKQYNMHDVLSMNVIDEIQQLVDTKSVILKLSLILKENIDNIDGKQLYDDIYRFVKRVEFKLKLKVDDEVFIGLVLHIAFAISRLKKGSHSAEYPDKEDFIKDNMKVYSVIKENFVYLYNKYLVDFSDNELCYITNFFLNSPAS</sequence>
<gene>
    <name evidence="9" type="primary">levR</name>
    <name evidence="9" type="ordered locus">CA_C0382</name>
</gene>
<dbReference type="SUPFAM" id="SSF52540">
    <property type="entry name" value="P-loop containing nucleoside triphosphate hydrolases"/>
    <property type="match status" value="1"/>
</dbReference>
<evidence type="ECO:0000259" key="6">
    <source>
        <dbReference type="PROSITE" id="PS50045"/>
    </source>
</evidence>
<dbReference type="InterPro" id="IPR036390">
    <property type="entry name" value="WH_DNA-bd_sf"/>
</dbReference>
<dbReference type="eggNOG" id="COG1221">
    <property type="taxonomic scope" value="Bacteria"/>
</dbReference>
<dbReference type="AlphaFoldDB" id="Q97M18"/>
<dbReference type="PATRIC" id="fig|272562.8.peg.577"/>
<evidence type="ECO:0000259" key="8">
    <source>
        <dbReference type="PROSITE" id="PS51372"/>
    </source>
</evidence>
<dbReference type="GO" id="GO:0016301">
    <property type="term" value="F:kinase activity"/>
    <property type="evidence" value="ECO:0007669"/>
    <property type="project" value="UniProtKB-KW"/>
</dbReference>
<keyword evidence="4" id="KW-0067">ATP-binding</keyword>
<dbReference type="PANTHER" id="PTHR32071:SF38">
    <property type="entry name" value="PSP OPERON TRANSCRIPTIONAL ACTIVATOR"/>
    <property type="match status" value="1"/>
</dbReference>
<dbReference type="GO" id="GO:0016020">
    <property type="term" value="C:membrane"/>
    <property type="evidence" value="ECO:0007669"/>
    <property type="project" value="InterPro"/>
</dbReference>
<dbReference type="InterPro" id="IPR036634">
    <property type="entry name" value="PRD_sf"/>
</dbReference>
<dbReference type="GO" id="GO:0006355">
    <property type="term" value="P:regulation of DNA-templated transcription"/>
    <property type="evidence" value="ECO:0007669"/>
    <property type="project" value="InterPro"/>
</dbReference>
<dbReference type="STRING" id="272562.CA_C0382"/>
<keyword evidence="10" id="KW-1185">Reference proteome</keyword>
<dbReference type="InterPro" id="IPR002078">
    <property type="entry name" value="Sigma_54_int"/>
</dbReference>
<accession>Q97M18</accession>
<dbReference type="InterPro" id="IPR036662">
    <property type="entry name" value="PTS_EIIA_man-typ_sf"/>
</dbReference>
<dbReference type="PIR" id="G96946">
    <property type="entry name" value="G96946"/>
</dbReference>
<proteinExistence type="predicted"/>
<feature type="domain" description="Sigma-54 factor interaction" evidence="6">
    <location>
        <begin position="77"/>
        <end position="310"/>
    </location>
</feature>
<dbReference type="OrthoDB" id="9765164at2"/>
<dbReference type="Pfam" id="PF00874">
    <property type="entry name" value="PRD"/>
    <property type="match status" value="2"/>
</dbReference>
<keyword evidence="1" id="KW-0808">Transferase</keyword>
<dbReference type="GO" id="GO:0003677">
    <property type="term" value="F:DNA binding"/>
    <property type="evidence" value="ECO:0007669"/>
    <property type="project" value="UniProtKB-KW"/>
</dbReference>
<dbReference type="GO" id="GO:0005524">
    <property type="term" value="F:ATP binding"/>
    <property type="evidence" value="ECO:0007669"/>
    <property type="project" value="UniProtKB-KW"/>
</dbReference>
<keyword evidence="3" id="KW-0418">Kinase</keyword>
<dbReference type="GO" id="GO:0009401">
    <property type="term" value="P:phosphoenolpyruvate-dependent sugar phosphotransferase system"/>
    <property type="evidence" value="ECO:0007669"/>
    <property type="project" value="InterPro"/>
</dbReference>
<evidence type="ECO:0000256" key="4">
    <source>
        <dbReference type="ARBA" id="ARBA00022840"/>
    </source>
</evidence>
<keyword evidence="2" id="KW-0547">Nucleotide-binding</keyword>
<dbReference type="GeneID" id="44996893"/>
<dbReference type="Pfam" id="PF00158">
    <property type="entry name" value="Sigma54_activat"/>
    <property type="match status" value="1"/>
</dbReference>
<dbReference type="InterPro" id="IPR025943">
    <property type="entry name" value="Sigma_54_int_dom_ATP-bd_2"/>
</dbReference>
<feature type="domain" description="PRD" evidence="8">
    <location>
        <begin position="434"/>
        <end position="539"/>
    </location>
</feature>
<dbReference type="InterPro" id="IPR011608">
    <property type="entry name" value="PRD"/>
</dbReference>
<dbReference type="CDD" id="cd00009">
    <property type="entry name" value="AAA"/>
    <property type="match status" value="1"/>
</dbReference>
<evidence type="ECO:0000256" key="3">
    <source>
        <dbReference type="ARBA" id="ARBA00022777"/>
    </source>
</evidence>
<dbReference type="SUPFAM" id="SSF46785">
    <property type="entry name" value="Winged helix' DNA-binding domain"/>
    <property type="match status" value="1"/>
</dbReference>
<dbReference type="eggNOG" id="COG3933">
    <property type="taxonomic scope" value="Bacteria"/>
</dbReference>
<feature type="domain" description="PRD" evidence="8">
    <location>
        <begin position="794"/>
        <end position="896"/>
    </location>
</feature>
<dbReference type="Gene3D" id="3.40.50.510">
    <property type="entry name" value="Phosphotransferase system, mannose-type IIA component"/>
    <property type="match status" value="1"/>
</dbReference>
<keyword evidence="5" id="KW-0238">DNA-binding</keyword>
<organism evidence="9 10">
    <name type="scientific">Clostridium acetobutylicum (strain ATCC 824 / DSM 792 / JCM 1419 / IAM 19013 / LMG 5710 / NBRC 13948 / NRRL B-527 / VKM B-1787 / 2291 / W)</name>
    <dbReference type="NCBI Taxonomy" id="272562"/>
    <lineage>
        <taxon>Bacteria</taxon>
        <taxon>Bacillati</taxon>
        <taxon>Bacillota</taxon>
        <taxon>Clostridia</taxon>
        <taxon>Eubacteriales</taxon>
        <taxon>Clostridiaceae</taxon>
        <taxon>Clostridium</taxon>
    </lineage>
</organism>
<dbReference type="InterPro" id="IPR004701">
    <property type="entry name" value="PTS_EIIA_man-typ"/>
</dbReference>
<name>Q97M18_CLOAB</name>
<dbReference type="InterPro" id="IPR027417">
    <property type="entry name" value="P-loop_NTPase"/>
</dbReference>
<dbReference type="KEGG" id="cac:CA_C0382"/>
<dbReference type="HOGENOM" id="CLU_014204_1_0_9"/>
<evidence type="ECO:0000313" key="10">
    <source>
        <dbReference type="Proteomes" id="UP000000814"/>
    </source>
</evidence>
<evidence type="ECO:0000313" key="9">
    <source>
        <dbReference type="EMBL" id="AAK78362.1"/>
    </source>
</evidence>
<dbReference type="SMART" id="SM00382">
    <property type="entry name" value="AAA"/>
    <property type="match status" value="1"/>
</dbReference>
<protein>
    <submittedName>
        <fullName evidence="9">Possible transcriptional regulator of levanase operon, AAA-ATPase domain (NtrC family), fused to 2 BglG-like domains, ortholog of B.subtilis levR</fullName>
    </submittedName>
</protein>
<evidence type="ECO:0000259" key="7">
    <source>
        <dbReference type="PROSITE" id="PS51096"/>
    </source>
</evidence>
<dbReference type="Pfam" id="PF03610">
    <property type="entry name" value="EIIA-man"/>
    <property type="match status" value="1"/>
</dbReference>
<evidence type="ECO:0000256" key="5">
    <source>
        <dbReference type="ARBA" id="ARBA00023125"/>
    </source>
</evidence>